<dbReference type="OrthoDB" id="60033at2759"/>
<proteinExistence type="predicted"/>
<dbReference type="EMBL" id="QEAP01000814">
    <property type="protein sequence ID" value="TPX56122.1"/>
    <property type="molecule type" value="Genomic_DNA"/>
</dbReference>
<comment type="caution">
    <text evidence="5">The sequence shown here is derived from an EMBL/GenBank/DDBJ whole genome shotgun (WGS) entry which is preliminary data.</text>
</comment>
<keyword evidence="3" id="KW-0539">Nucleus</keyword>
<dbReference type="PRINTS" id="PR00056">
    <property type="entry name" value="HSFDOMAIN"/>
</dbReference>
<keyword evidence="6" id="KW-1185">Reference proteome</keyword>
<dbReference type="InterPro" id="IPR036388">
    <property type="entry name" value="WH-like_DNA-bd_sf"/>
</dbReference>
<dbReference type="Pfam" id="PF00447">
    <property type="entry name" value="HSF_DNA-bind"/>
    <property type="match status" value="1"/>
</dbReference>
<evidence type="ECO:0000256" key="3">
    <source>
        <dbReference type="ARBA" id="ARBA00023242"/>
    </source>
</evidence>
<protein>
    <recommendedName>
        <fullName evidence="4">HSF-type DNA-binding domain-containing protein</fullName>
    </recommendedName>
</protein>
<evidence type="ECO:0000256" key="1">
    <source>
        <dbReference type="ARBA" id="ARBA00004123"/>
    </source>
</evidence>
<dbReference type="GO" id="GO:0005634">
    <property type="term" value="C:nucleus"/>
    <property type="evidence" value="ECO:0007669"/>
    <property type="project" value="UniProtKB-SubCell"/>
</dbReference>
<dbReference type="Proteomes" id="UP000320333">
    <property type="component" value="Unassembled WGS sequence"/>
</dbReference>
<evidence type="ECO:0000313" key="5">
    <source>
        <dbReference type="EMBL" id="TPX56122.1"/>
    </source>
</evidence>
<dbReference type="AlphaFoldDB" id="A0A507DXP4"/>
<dbReference type="SUPFAM" id="SSF46785">
    <property type="entry name" value="Winged helix' DNA-binding domain"/>
    <property type="match status" value="1"/>
</dbReference>
<comment type="subcellular location">
    <subcellularLocation>
        <location evidence="1">Nucleus</location>
    </subcellularLocation>
</comment>
<dbReference type="GO" id="GO:0003700">
    <property type="term" value="F:DNA-binding transcription factor activity"/>
    <property type="evidence" value="ECO:0007669"/>
    <property type="project" value="InterPro"/>
</dbReference>
<keyword evidence="2" id="KW-0238">DNA-binding</keyword>
<name>A0A507DXP4_9FUNG</name>
<dbReference type="InterPro" id="IPR036390">
    <property type="entry name" value="WH_DNA-bd_sf"/>
</dbReference>
<feature type="domain" description="HSF-type DNA-binding" evidence="4">
    <location>
        <begin position="17"/>
        <end position="47"/>
    </location>
</feature>
<dbReference type="GO" id="GO:0043565">
    <property type="term" value="F:sequence-specific DNA binding"/>
    <property type="evidence" value="ECO:0007669"/>
    <property type="project" value="InterPro"/>
</dbReference>
<accession>A0A507DXP4</accession>
<evidence type="ECO:0000259" key="4">
    <source>
        <dbReference type="Pfam" id="PF00447"/>
    </source>
</evidence>
<evidence type="ECO:0000313" key="6">
    <source>
        <dbReference type="Proteomes" id="UP000320333"/>
    </source>
</evidence>
<sequence>MVRGRRFVHCHGPVWISLEVMPALFSHTNYQSFVRQLNKYGFHKLKTGVLKIGSMDGMVTLLSQCVLCGCNHARFVFEESSGISRRNHAKEECGAQAATGCDLWIRTGVHLCTTAASCRYSNFPNFFNVLGGRRCVQRIT</sequence>
<organism evidence="5 6">
    <name type="scientific">Chytriomyces confervae</name>
    <dbReference type="NCBI Taxonomy" id="246404"/>
    <lineage>
        <taxon>Eukaryota</taxon>
        <taxon>Fungi</taxon>
        <taxon>Fungi incertae sedis</taxon>
        <taxon>Chytridiomycota</taxon>
        <taxon>Chytridiomycota incertae sedis</taxon>
        <taxon>Chytridiomycetes</taxon>
        <taxon>Chytridiales</taxon>
        <taxon>Chytriomycetaceae</taxon>
        <taxon>Chytriomyces</taxon>
    </lineage>
</organism>
<dbReference type="InterPro" id="IPR000232">
    <property type="entry name" value="HSF_DNA-bd"/>
</dbReference>
<dbReference type="Gene3D" id="1.10.10.10">
    <property type="entry name" value="Winged helix-like DNA-binding domain superfamily/Winged helix DNA-binding domain"/>
    <property type="match status" value="1"/>
</dbReference>
<reference evidence="5 6" key="1">
    <citation type="journal article" date="2019" name="Sci. Rep.">
        <title>Comparative genomics of chytrid fungi reveal insights into the obligate biotrophic and pathogenic lifestyle of Synchytrium endobioticum.</title>
        <authorList>
            <person name="van de Vossenberg B.T.L.H."/>
            <person name="Warris S."/>
            <person name="Nguyen H.D.T."/>
            <person name="van Gent-Pelzer M.P.E."/>
            <person name="Joly D.L."/>
            <person name="van de Geest H.C."/>
            <person name="Bonants P.J.M."/>
            <person name="Smith D.S."/>
            <person name="Levesque C.A."/>
            <person name="van der Lee T.A.J."/>
        </authorList>
    </citation>
    <scope>NUCLEOTIDE SEQUENCE [LARGE SCALE GENOMIC DNA]</scope>
    <source>
        <strain evidence="5 6">CBS 675.73</strain>
    </source>
</reference>
<evidence type="ECO:0000256" key="2">
    <source>
        <dbReference type="ARBA" id="ARBA00023125"/>
    </source>
</evidence>
<gene>
    <name evidence="5" type="ORF">CcCBS67573_g09384</name>
</gene>